<evidence type="ECO:0000313" key="6">
    <source>
        <dbReference type="EMBL" id="SUQ15047.1"/>
    </source>
</evidence>
<feature type="domain" description="HTH lacI-type" evidence="4">
    <location>
        <begin position="4"/>
        <end position="58"/>
    </location>
</feature>
<gene>
    <name evidence="6" type="ORF">SAMN05216529_10998</name>
</gene>
<dbReference type="AlphaFoldDB" id="A0A316AGK2"/>
<feature type="domain" description="HTH cro/C1-type" evidence="5">
    <location>
        <begin position="5"/>
        <end position="48"/>
    </location>
</feature>
<dbReference type="Proteomes" id="UP000254051">
    <property type="component" value="Unassembled WGS sequence"/>
</dbReference>
<accession>A0A316AGK2</accession>
<proteinExistence type="predicted"/>
<dbReference type="InterPro" id="IPR001387">
    <property type="entry name" value="Cro/C1-type_HTH"/>
</dbReference>
<dbReference type="InterPro" id="IPR000843">
    <property type="entry name" value="HTH_LacI"/>
</dbReference>
<dbReference type="GO" id="GO:0000976">
    <property type="term" value="F:transcription cis-regulatory region binding"/>
    <property type="evidence" value="ECO:0007669"/>
    <property type="project" value="TreeGrafter"/>
</dbReference>
<dbReference type="Pfam" id="PF00356">
    <property type="entry name" value="LacI"/>
    <property type="match status" value="1"/>
</dbReference>
<dbReference type="PROSITE" id="PS50943">
    <property type="entry name" value="HTH_CROC1"/>
    <property type="match status" value="1"/>
</dbReference>
<dbReference type="CDD" id="cd06267">
    <property type="entry name" value="PBP1_LacI_sugar_binding-like"/>
    <property type="match status" value="1"/>
</dbReference>
<dbReference type="SUPFAM" id="SSF53822">
    <property type="entry name" value="Periplasmic binding protein-like I"/>
    <property type="match status" value="1"/>
</dbReference>
<dbReference type="PROSITE" id="PS50932">
    <property type="entry name" value="HTH_LACI_2"/>
    <property type="match status" value="1"/>
</dbReference>
<dbReference type="GO" id="GO:0003700">
    <property type="term" value="F:DNA-binding transcription factor activity"/>
    <property type="evidence" value="ECO:0007669"/>
    <property type="project" value="TreeGrafter"/>
</dbReference>
<reference evidence="7" key="1">
    <citation type="submission" date="2017-07" db="EMBL/GenBank/DDBJ databases">
        <authorList>
            <person name="Varghese N."/>
            <person name="Submissions S."/>
        </authorList>
    </citation>
    <scope>NUCLEOTIDE SEQUENCE [LARGE SCALE GENOMIC DNA]</scope>
    <source>
        <strain evidence="7">NLAE-zl-C134</strain>
    </source>
</reference>
<evidence type="ECO:0000259" key="5">
    <source>
        <dbReference type="PROSITE" id="PS50943"/>
    </source>
</evidence>
<dbReference type="Gene3D" id="3.40.50.2300">
    <property type="match status" value="2"/>
</dbReference>
<dbReference type="PANTHER" id="PTHR30146">
    <property type="entry name" value="LACI-RELATED TRANSCRIPTIONAL REPRESSOR"/>
    <property type="match status" value="1"/>
</dbReference>
<dbReference type="SUPFAM" id="SSF47413">
    <property type="entry name" value="lambda repressor-like DNA-binding domains"/>
    <property type="match status" value="1"/>
</dbReference>
<dbReference type="InterPro" id="IPR028082">
    <property type="entry name" value="Peripla_BP_I"/>
</dbReference>
<dbReference type="PANTHER" id="PTHR30146:SF109">
    <property type="entry name" value="HTH-TYPE TRANSCRIPTIONAL REGULATOR GALS"/>
    <property type="match status" value="1"/>
</dbReference>
<dbReference type="InterPro" id="IPR046335">
    <property type="entry name" value="LacI/GalR-like_sensor"/>
</dbReference>
<protein>
    <submittedName>
        <fullName evidence="6">Transcriptional regulator, LacI family</fullName>
    </submittedName>
</protein>
<evidence type="ECO:0000256" key="3">
    <source>
        <dbReference type="ARBA" id="ARBA00023163"/>
    </source>
</evidence>
<name>A0A316AGK2_9FIRM</name>
<dbReference type="SMART" id="SM00354">
    <property type="entry name" value="HTH_LACI"/>
    <property type="match status" value="1"/>
</dbReference>
<keyword evidence="3" id="KW-0804">Transcription</keyword>
<keyword evidence="2" id="KW-0238">DNA-binding</keyword>
<evidence type="ECO:0000256" key="2">
    <source>
        <dbReference type="ARBA" id="ARBA00023125"/>
    </source>
</evidence>
<evidence type="ECO:0000256" key="1">
    <source>
        <dbReference type="ARBA" id="ARBA00023015"/>
    </source>
</evidence>
<dbReference type="RefSeq" id="WP_181392860.1">
    <property type="nucleotide sequence ID" value="NZ_QGDS01000009.1"/>
</dbReference>
<evidence type="ECO:0000313" key="7">
    <source>
        <dbReference type="Proteomes" id="UP000254051"/>
    </source>
</evidence>
<sequence length="337" mass="38179">MKRTTITQVAKEAGVTIGTVSHVINGTAPISAETTERVRRAIKALNYIPNATAKSLRSKKNYTIGLMLPNLNNSFHSKVASAFIDKAYIEGYSVQIHGYEYSLERERRELERLERNNIGTVIIFNGYGDEREIKNFLQKGIPVILADRSSTIAQVPHIKFDNHKIMLDIVSALQKKGYQRIGFFSEPIQLTNLKERFQGYQEALKKCGLSFNPKDVFVRDDLCLDNLKNGYRYMRDILSINEKKTLPDAWIASSDLLAIGMMRAMHECGYQIPADFGVVGFDNTEISGYVNPRLTTVEQNQILLGEKLMEMVKQINCDKKSVENISLEQSLVIRESC</sequence>
<keyword evidence="7" id="KW-1185">Reference proteome</keyword>
<evidence type="ECO:0000259" key="4">
    <source>
        <dbReference type="PROSITE" id="PS50932"/>
    </source>
</evidence>
<dbReference type="CDD" id="cd01392">
    <property type="entry name" value="HTH_LacI"/>
    <property type="match status" value="1"/>
</dbReference>
<dbReference type="EMBL" id="UHJJ01000009">
    <property type="protein sequence ID" value="SUQ15047.1"/>
    <property type="molecule type" value="Genomic_DNA"/>
</dbReference>
<organism evidence="6 7">
    <name type="scientific">Faecalicatena contorta</name>
    <dbReference type="NCBI Taxonomy" id="39482"/>
    <lineage>
        <taxon>Bacteria</taxon>
        <taxon>Bacillati</taxon>
        <taxon>Bacillota</taxon>
        <taxon>Clostridia</taxon>
        <taxon>Lachnospirales</taxon>
        <taxon>Lachnospiraceae</taxon>
        <taxon>Faecalicatena</taxon>
    </lineage>
</organism>
<dbReference type="Pfam" id="PF13377">
    <property type="entry name" value="Peripla_BP_3"/>
    <property type="match status" value="1"/>
</dbReference>
<dbReference type="InterPro" id="IPR010982">
    <property type="entry name" value="Lambda_DNA-bd_dom_sf"/>
</dbReference>
<dbReference type="Gene3D" id="1.10.260.40">
    <property type="entry name" value="lambda repressor-like DNA-binding domains"/>
    <property type="match status" value="1"/>
</dbReference>
<keyword evidence="1" id="KW-0805">Transcription regulation</keyword>